<dbReference type="EMBL" id="JAZGQK010000012">
    <property type="protein sequence ID" value="MEE6260031.1"/>
    <property type="molecule type" value="Genomic_DNA"/>
</dbReference>
<dbReference type="PRINTS" id="PR00146">
    <property type="entry name" value="DHPICSNTHASE"/>
</dbReference>
<evidence type="ECO:0000256" key="3">
    <source>
        <dbReference type="ARBA" id="ARBA00023270"/>
    </source>
</evidence>
<name>A0ABU7RUJ1_9ACTN</name>
<gene>
    <name evidence="5" type="ORF">V1633_16190</name>
</gene>
<dbReference type="RefSeq" id="WP_331215134.1">
    <property type="nucleotide sequence ID" value="NZ_JAZGQK010000012.1"/>
</dbReference>
<dbReference type="PIRSF" id="PIRSF001365">
    <property type="entry name" value="DHDPS"/>
    <property type="match status" value="1"/>
</dbReference>
<keyword evidence="6" id="KW-1185">Reference proteome</keyword>
<evidence type="ECO:0000256" key="2">
    <source>
        <dbReference type="ARBA" id="ARBA00023239"/>
    </source>
</evidence>
<dbReference type="PANTHER" id="PTHR12128:SF66">
    <property type="entry name" value="4-HYDROXY-2-OXOGLUTARATE ALDOLASE, MITOCHONDRIAL"/>
    <property type="match status" value="1"/>
</dbReference>
<protein>
    <submittedName>
        <fullName evidence="5">Dihydrodipicolinate synthase family protein</fullName>
    </submittedName>
</protein>
<dbReference type="InterPro" id="IPR002220">
    <property type="entry name" value="DapA-like"/>
</dbReference>
<keyword evidence="3" id="KW-0704">Schiff base</keyword>
<sequence length="294" mass="29341">MASLSGIHVPLVTPFTADGAVAVDALGELAHAVLADGAAGVVALGTTAEAAALDDEERRLVVDVCARVCRDHDAVLTVGVGGGDTRAVEAALAELARCPAVGYALVPVPSFTRPSVAGVVAHFARLARTSPVPLVVYHVPYRTGRPLDAADLRALAAIPGVAGMKYAAGGVDEPIVDLLADPPSGFAVLAGDDVFLSALLALGAAGGILASAHLATSRFGALADAWRAGDPGTARGLGSGLARLSAALFAEPNPAVLKGVLYAQGRIPTADVRLPLLPAGPGSVAAAVARLTER</sequence>
<evidence type="ECO:0000256" key="4">
    <source>
        <dbReference type="PIRNR" id="PIRNR001365"/>
    </source>
</evidence>
<dbReference type="SUPFAM" id="SSF51569">
    <property type="entry name" value="Aldolase"/>
    <property type="match status" value="1"/>
</dbReference>
<dbReference type="Gene3D" id="3.20.20.70">
    <property type="entry name" value="Aldolase class I"/>
    <property type="match status" value="1"/>
</dbReference>
<dbReference type="Proteomes" id="UP001332243">
    <property type="component" value="Unassembled WGS sequence"/>
</dbReference>
<comment type="caution">
    <text evidence="5">The sequence shown here is derived from an EMBL/GenBank/DDBJ whole genome shotgun (WGS) entry which is preliminary data.</text>
</comment>
<dbReference type="SMART" id="SM01130">
    <property type="entry name" value="DHDPS"/>
    <property type="match status" value="1"/>
</dbReference>
<dbReference type="Pfam" id="PF00701">
    <property type="entry name" value="DHDPS"/>
    <property type="match status" value="1"/>
</dbReference>
<proteinExistence type="inferred from homology"/>
<evidence type="ECO:0000256" key="1">
    <source>
        <dbReference type="ARBA" id="ARBA00007592"/>
    </source>
</evidence>
<keyword evidence="2 4" id="KW-0456">Lyase</keyword>
<dbReference type="PANTHER" id="PTHR12128">
    <property type="entry name" value="DIHYDRODIPICOLINATE SYNTHASE"/>
    <property type="match status" value="1"/>
</dbReference>
<organism evidence="5 6">
    <name type="scientific">Plantactinospora sonchi</name>
    <dbReference type="NCBI Taxonomy" id="1544735"/>
    <lineage>
        <taxon>Bacteria</taxon>
        <taxon>Bacillati</taxon>
        <taxon>Actinomycetota</taxon>
        <taxon>Actinomycetes</taxon>
        <taxon>Micromonosporales</taxon>
        <taxon>Micromonosporaceae</taxon>
        <taxon>Plantactinospora</taxon>
    </lineage>
</organism>
<reference evidence="5 6" key="1">
    <citation type="submission" date="2024-01" db="EMBL/GenBank/DDBJ databases">
        <title>Genome insights into Plantactinospora sonchi sp. nov.</title>
        <authorList>
            <person name="Wang L."/>
        </authorList>
    </citation>
    <scope>NUCLEOTIDE SEQUENCE [LARGE SCALE GENOMIC DNA]</scope>
    <source>
        <strain evidence="5 6">NEAU-QY2</strain>
    </source>
</reference>
<dbReference type="PROSITE" id="PS00666">
    <property type="entry name" value="DHDPS_2"/>
    <property type="match status" value="1"/>
</dbReference>
<dbReference type="InterPro" id="IPR013785">
    <property type="entry name" value="Aldolase_TIM"/>
</dbReference>
<accession>A0ABU7RUJ1</accession>
<comment type="similarity">
    <text evidence="1 4">Belongs to the DapA family.</text>
</comment>
<evidence type="ECO:0000313" key="5">
    <source>
        <dbReference type="EMBL" id="MEE6260031.1"/>
    </source>
</evidence>
<evidence type="ECO:0000313" key="6">
    <source>
        <dbReference type="Proteomes" id="UP001332243"/>
    </source>
</evidence>
<dbReference type="InterPro" id="IPR020625">
    <property type="entry name" value="Schiff_base-form_aldolases_AS"/>
</dbReference>